<evidence type="ECO:0000259" key="9">
    <source>
        <dbReference type="PROSITE" id="PS51464"/>
    </source>
</evidence>
<dbReference type="Proteomes" id="UP000031163">
    <property type="component" value="Chromosome"/>
</dbReference>
<dbReference type="InterPro" id="IPR050986">
    <property type="entry name" value="GutQ/KpsF_isomerases"/>
</dbReference>
<dbReference type="InterPro" id="IPR000644">
    <property type="entry name" value="CBS_dom"/>
</dbReference>
<feature type="site" description="Catalytically relevant" evidence="6">
    <location>
        <position position="53"/>
    </location>
</feature>
<dbReference type="PIRSF" id="PIRSF004692">
    <property type="entry name" value="KdsD_KpsF"/>
    <property type="match status" value="1"/>
</dbReference>
<dbReference type="KEGG" id="cis:CINS_0284"/>
<keyword evidence="2" id="KW-0677">Repeat</keyword>
<feature type="domain" description="CBS" evidence="8">
    <location>
        <begin position="204"/>
        <end position="264"/>
    </location>
</feature>
<feature type="site" description="Catalytically relevant" evidence="6">
    <location>
        <position position="105"/>
    </location>
</feature>
<keyword evidence="10" id="KW-0413">Isomerase</keyword>
<dbReference type="GO" id="GO:1901135">
    <property type="term" value="P:carbohydrate derivative metabolic process"/>
    <property type="evidence" value="ECO:0007669"/>
    <property type="project" value="InterPro"/>
</dbReference>
<dbReference type="STRING" id="1031564.CINS_0284"/>
<dbReference type="CDD" id="cd04604">
    <property type="entry name" value="CBS_pair_SIS_assoc"/>
    <property type="match status" value="1"/>
</dbReference>
<dbReference type="HOGENOM" id="CLU_040681_13_1_7"/>
<name>A0A0A8H0H7_9BACT</name>
<dbReference type="SMART" id="SM00116">
    <property type="entry name" value="CBS"/>
    <property type="match status" value="2"/>
</dbReference>
<dbReference type="PANTHER" id="PTHR42745:SF1">
    <property type="entry name" value="ARABINOSE 5-PHOSPHATE ISOMERASE KDSD"/>
    <property type="match status" value="1"/>
</dbReference>
<evidence type="ECO:0000313" key="11">
    <source>
        <dbReference type="Proteomes" id="UP000031163"/>
    </source>
</evidence>
<dbReference type="GO" id="GO:0005975">
    <property type="term" value="P:carbohydrate metabolic process"/>
    <property type="evidence" value="ECO:0007669"/>
    <property type="project" value="InterPro"/>
</dbReference>
<dbReference type="GO" id="GO:0046872">
    <property type="term" value="F:metal ion binding"/>
    <property type="evidence" value="ECO:0007669"/>
    <property type="project" value="UniProtKB-KW"/>
</dbReference>
<feature type="site" description="Catalytically relevant" evidence="6">
    <location>
        <position position="187"/>
    </location>
</feature>
<dbReference type="AlphaFoldDB" id="A0A0A8H0H7"/>
<dbReference type="Gene3D" id="3.10.580.10">
    <property type="entry name" value="CBS-domain"/>
    <property type="match status" value="1"/>
</dbReference>
<dbReference type="Gene3D" id="3.40.50.10490">
    <property type="entry name" value="Glucose-6-phosphate isomerase like protein, domain 1"/>
    <property type="match status" value="1"/>
</dbReference>
<dbReference type="NCBIfam" id="TIGR00393">
    <property type="entry name" value="kpsF"/>
    <property type="match status" value="1"/>
</dbReference>
<evidence type="ECO:0000256" key="7">
    <source>
        <dbReference type="PROSITE-ProRule" id="PRU00703"/>
    </source>
</evidence>
<dbReference type="GO" id="GO:0019146">
    <property type="term" value="F:arabinose-5-phosphate isomerase activity"/>
    <property type="evidence" value="ECO:0007669"/>
    <property type="project" value="UniProtKB-ARBA"/>
</dbReference>
<protein>
    <submittedName>
        <fullName evidence="10">D-arabinose 5-phosphate isomerase</fullName>
    </submittedName>
</protein>
<keyword evidence="5" id="KW-0862">Zinc</keyword>
<dbReference type="InterPro" id="IPR035474">
    <property type="entry name" value="SIS_Kpsf"/>
</dbReference>
<dbReference type="PROSITE" id="PS51464">
    <property type="entry name" value="SIS"/>
    <property type="match status" value="1"/>
</dbReference>
<dbReference type="InterPro" id="IPR046342">
    <property type="entry name" value="CBS_dom_sf"/>
</dbReference>
<dbReference type="EMBL" id="CP007770">
    <property type="protein sequence ID" value="AJC87285.1"/>
    <property type="molecule type" value="Genomic_DNA"/>
</dbReference>
<dbReference type="SUPFAM" id="SSF54631">
    <property type="entry name" value="CBS-domain pair"/>
    <property type="match status" value="1"/>
</dbReference>
<dbReference type="InterPro" id="IPR004800">
    <property type="entry name" value="KdsD/KpsF-type"/>
</dbReference>
<dbReference type="InterPro" id="IPR046348">
    <property type="entry name" value="SIS_dom_sf"/>
</dbReference>
<evidence type="ECO:0000259" key="8">
    <source>
        <dbReference type="PROSITE" id="PS51371"/>
    </source>
</evidence>
<comment type="similarity">
    <text evidence="1 4">Belongs to the SIS family. GutQ/KpsF subfamily.</text>
</comment>
<keyword evidence="5" id="KW-0479">Metal-binding</keyword>
<evidence type="ECO:0000256" key="1">
    <source>
        <dbReference type="ARBA" id="ARBA00008165"/>
    </source>
</evidence>
<dbReference type="FunFam" id="3.40.50.10490:FF:000011">
    <property type="entry name" value="Arabinose 5-phosphate isomerase"/>
    <property type="match status" value="1"/>
</dbReference>
<evidence type="ECO:0000256" key="4">
    <source>
        <dbReference type="PIRNR" id="PIRNR004692"/>
    </source>
</evidence>
<evidence type="ECO:0000256" key="3">
    <source>
        <dbReference type="ARBA" id="ARBA00023122"/>
    </source>
</evidence>
<gene>
    <name evidence="10" type="primary">kpsF</name>
    <name evidence="10" type="ORF">CINS_0284</name>
</gene>
<evidence type="ECO:0000256" key="5">
    <source>
        <dbReference type="PIRSR" id="PIRSR004692-2"/>
    </source>
</evidence>
<dbReference type="Pfam" id="PF01380">
    <property type="entry name" value="SIS"/>
    <property type="match status" value="1"/>
</dbReference>
<organism evidence="10 11">
    <name type="scientific">Campylobacter insulaenigrae NCTC 12927</name>
    <dbReference type="NCBI Taxonomy" id="1031564"/>
    <lineage>
        <taxon>Bacteria</taxon>
        <taxon>Pseudomonadati</taxon>
        <taxon>Campylobacterota</taxon>
        <taxon>Epsilonproteobacteria</taxon>
        <taxon>Campylobacterales</taxon>
        <taxon>Campylobacteraceae</taxon>
        <taxon>Campylobacter</taxon>
    </lineage>
</organism>
<reference evidence="10 11" key="1">
    <citation type="journal article" date="2014" name="Genome Biol. Evol.">
        <title>Comparative Genomics of the Campylobacter lari Group.</title>
        <authorList>
            <person name="Miller W.G."/>
            <person name="Yee E."/>
            <person name="Chapman M.H."/>
            <person name="Smith T.P."/>
            <person name="Bono J.L."/>
            <person name="Huynh S."/>
            <person name="Parker C.T."/>
            <person name="Vandamme P."/>
            <person name="Luong K."/>
            <person name="Korlach J."/>
        </authorList>
    </citation>
    <scope>NUCLEOTIDE SEQUENCE [LARGE SCALE GENOMIC DNA]</scope>
    <source>
        <strain evidence="10 11">NCTC 12927</strain>
    </source>
</reference>
<dbReference type="Pfam" id="PF00571">
    <property type="entry name" value="CBS"/>
    <property type="match status" value="2"/>
</dbReference>
<sequence length="318" mass="34631">MTQNDMLNIAKEVLEIESKTILDLTKHLNDNFIKSIELIFSIKGRCVVTGMGKSGHIGAKIAATLASTGTPSFFMHPGEALHGDLGMLTSDDVLLAISNSGETEEVLKLIPVVKRRHIPLIIMAGNAKSTLAKQADYFISIAIEKEACPLQLAPMSSTTATLAMGDAIAAVLMKKRHFQPDDFALFHPGGSLGRKLLTKVSDLMVSQKLPIVSPESEFNELIDIMTSGKLGLCIVLENEKLVGIITDGDLRRALKNNIKPRFDFKAKEIMSINPKTIEANAMASEAEELMLKHKIKEIIVTQDTKIVGIIQLYAIGNV</sequence>
<proteinExistence type="inferred from homology"/>
<dbReference type="CDD" id="cd05014">
    <property type="entry name" value="SIS_Kpsf"/>
    <property type="match status" value="1"/>
</dbReference>
<evidence type="ECO:0000256" key="2">
    <source>
        <dbReference type="ARBA" id="ARBA00022737"/>
    </source>
</evidence>
<feature type="site" description="Catalytically relevant" evidence="6">
    <location>
        <position position="146"/>
    </location>
</feature>
<evidence type="ECO:0000313" key="10">
    <source>
        <dbReference type="EMBL" id="AJC87285.1"/>
    </source>
</evidence>
<accession>A0A0A8H0H7</accession>
<dbReference type="SUPFAM" id="SSF53697">
    <property type="entry name" value="SIS domain"/>
    <property type="match status" value="1"/>
</dbReference>
<dbReference type="InterPro" id="IPR001347">
    <property type="entry name" value="SIS_dom"/>
</dbReference>
<feature type="domain" description="SIS" evidence="9">
    <location>
        <begin position="35"/>
        <end position="178"/>
    </location>
</feature>
<evidence type="ECO:0000256" key="6">
    <source>
        <dbReference type="PIRSR" id="PIRSR004692-3"/>
    </source>
</evidence>
<dbReference type="GO" id="GO:0097367">
    <property type="term" value="F:carbohydrate derivative binding"/>
    <property type="evidence" value="ECO:0007669"/>
    <property type="project" value="InterPro"/>
</dbReference>
<feature type="binding site" evidence="5">
    <location>
        <position position="76"/>
    </location>
    <ligand>
        <name>Zn(2+)</name>
        <dbReference type="ChEBI" id="CHEBI:29105"/>
    </ligand>
</feature>
<dbReference type="PROSITE" id="PS51371">
    <property type="entry name" value="CBS"/>
    <property type="match status" value="1"/>
</dbReference>
<dbReference type="PANTHER" id="PTHR42745">
    <property type="match status" value="1"/>
</dbReference>
<keyword evidence="3 7" id="KW-0129">CBS domain</keyword>